<evidence type="ECO:0000313" key="1">
    <source>
        <dbReference type="EMBL" id="KAG7379698.1"/>
    </source>
</evidence>
<dbReference type="AlphaFoldDB" id="A0A8T1VHR5"/>
<gene>
    <name evidence="1" type="ORF">PHYPSEUDO_008264</name>
</gene>
<accession>A0A8T1VHR5</accession>
<name>A0A8T1VHR5_9STRA</name>
<dbReference type="Proteomes" id="UP000694044">
    <property type="component" value="Unassembled WGS sequence"/>
</dbReference>
<evidence type="ECO:0008006" key="3">
    <source>
        <dbReference type="Google" id="ProtNLM"/>
    </source>
</evidence>
<comment type="caution">
    <text evidence="1">The sequence shown here is derived from an EMBL/GenBank/DDBJ whole genome shotgun (WGS) entry which is preliminary data.</text>
</comment>
<proteinExistence type="predicted"/>
<sequence>MIDGSTPTELMGACLCSNAPAQSPGQSGSEIKAPSRDDVVGWVASAWGELSDSTISNGFNGILAAPPIDSTFEASSNALAEQLERMQLLDPEFGEVGDEEDIVDMTIR</sequence>
<reference evidence="1" key="1">
    <citation type="submission" date="2021-02" db="EMBL/GenBank/DDBJ databases">
        <authorList>
            <person name="Palmer J.M."/>
        </authorList>
    </citation>
    <scope>NUCLEOTIDE SEQUENCE</scope>
    <source>
        <strain evidence="1">SCRP734</strain>
    </source>
</reference>
<protein>
    <recommendedName>
        <fullName evidence="3">DDE-1 domain-containing protein</fullName>
    </recommendedName>
</protein>
<evidence type="ECO:0000313" key="2">
    <source>
        <dbReference type="Proteomes" id="UP000694044"/>
    </source>
</evidence>
<dbReference type="OrthoDB" id="94518at2759"/>
<organism evidence="1 2">
    <name type="scientific">Phytophthora pseudosyringae</name>
    <dbReference type="NCBI Taxonomy" id="221518"/>
    <lineage>
        <taxon>Eukaryota</taxon>
        <taxon>Sar</taxon>
        <taxon>Stramenopiles</taxon>
        <taxon>Oomycota</taxon>
        <taxon>Peronosporomycetes</taxon>
        <taxon>Peronosporales</taxon>
        <taxon>Peronosporaceae</taxon>
        <taxon>Phytophthora</taxon>
    </lineage>
</organism>
<dbReference type="EMBL" id="JAGDFM010000334">
    <property type="protein sequence ID" value="KAG7379698.1"/>
    <property type="molecule type" value="Genomic_DNA"/>
</dbReference>
<keyword evidence="2" id="KW-1185">Reference proteome</keyword>